<organism evidence="1 2">
    <name type="scientific">Trichothecium roseum</name>
    <dbReference type="NCBI Taxonomy" id="47278"/>
    <lineage>
        <taxon>Eukaryota</taxon>
        <taxon>Fungi</taxon>
        <taxon>Dikarya</taxon>
        <taxon>Ascomycota</taxon>
        <taxon>Pezizomycotina</taxon>
        <taxon>Sordariomycetes</taxon>
        <taxon>Hypocreomycetidae</taxon>
        <taxon>Hypocreales</taxon>
        <taxon>Hypocreales incertae sedis</taxon>
        <taxon>Trichothecium</taxon>
    </lineage>
</organism>
<keyword evidence="2" id="KW-1185">Reference proteome</keyword>
<sequence length="745" mass="79765">MTAPDPSSAGTHPASQHPQHQQPLPAGPKTTPTGAITNTTTATTTSTAVAVPAAGAATVGLAAAGITSGSGSTPNTPPVQPAAAFPASANSAPSQATSITATSATDTTASHPASSSAAAPTAPGADVARITSASPGQDQTSQQQQLAASFGTSSANANANNPTDNVHSTSHTNLNAVAADAQVGAVAGAEAAPVLDAALRQLLDQQADIQARIDTLVAAQHHELDPALELQMLRHKCRVLEDVVVQKNNHPRHQGLISRIPVLSEVEEARALQYRCECLEAACLNDRIEFIEPLKLSSSTADTPPGFIPWLDRHLEQHDPVVRNGSHYTVTVAAARLQSDLAANELHDKSRVTNAAASSQSPLRALTPSLSSSFKCSDDRCVHFVYGFTNEADQTNHVHSHATATRFSKRDSGFSMGTATSSSPSTQRLPPAQPVLPDPLNHQGLHGYRRPSVGSSLTPLYTPSRDRGDGSITRSFPSTRPHTRGGSLESEVDPLLPPLKRNRVGHSRLQSIGELQLLRDNDPCLRCKLSHKACDSNQPCHCCLEHPALAAEDHWRVLGCFRGSISSFVDILLPRSVSPRQTQAPVTSPLSYRPAVNNFIQEAYIFPEDTLRTVEDVLDFKDDFWWSGKLDPSQDASITYLDSTRAAPPILCALASSWNSQDTSYGLLELLNLTGYLSTSRVAEEAVYPVLCRAKLLLREVAFYDIMKPDPAIHIDSMHPRAKRPDETDHEEHLRLIHDCITAQN</sequence>
<dbReference type="Proteomes" id="UP001163324">
    <property type="component" value="Chromosome 5"/>
</dbReference>
<evidence type="ECO:0000313" key="2">
    <source>
        <dbReference type="Proteomes" id="UP001163324"/>
    </source>
</evidence>
<name>A0ACC0UZ48_9HYPO</name>
<proteinExistence type="predicted"/>
<dbReference type="EMBL" id="CM047944">
    <property type="protein sequence ID" value="KAI9898969.1"/>
    <property type="molecule type" value="Genomic_DNA"/>
</dbReference>
<comment type="caution">
    <text evidence="1">The sequence shown here is derived from an EMBL/GenBank/DDBJ whole genome shotgun (WGS) entry which is preliminary data.</text>
</comment>
<gene>
    <name evidence="1" type="ORF">N3K66_005430</name>
</gene>
<evidence type="ECO:0000313" key="1">
    <source>
        <dbReference type="EMBL" id="KAI9898969.1"/>
    </source>
</evidence>
<protein>
    <submittedName>
        <fullName evidence="1">Uncharacterized protein</fullName>
    </submittedName>
</protein>
<accession>A0ACC0UZ48</accession>
<reference evidence="1" key="1">
    <citation type="submission" date="2022-10" db="EMBL/GenBank/DDBJ databases">
        <title>Complete Genome of Trichothecium roseum strain YXFP-22015, a Plant Pathogen Isolated from Citrus.</title>
        <authorList>
            <person name="Wang Y."/>
            <person name="Zhu L."/>
        </authorList>
    </citation>
    <scope>NUCLEOTIDE SEQUENCE</scope>
    <source>
        <strain evidence="1">YXFP-22015</strain>
    </source>
</reference>